<dbReference type="EMBL" id="NCTK01000001">
    <property type="protein sequence ID" value="OYQ14828.1"/>
    <property type="molecule type" value="Genomic_DNA"/>
</dbReference>
<reference evidence="2 3" key="1">
    <citation type="submission" date="2017-04" db="EMBL/GenBank/DDBJ databases">
        <title>Genome Announcement: Closed genomes of Ralstonia solanacearum strains K60, UW551, and UW700.</title>
        <authorList>
            <person name="Hayes M."/>
            <person name="Macintyre A.M."/>
            <person name="Allen C."/>
        </authorList>
    </citation>
    <scope>NUCLEOTIDE SEQUENCE [LARGE SCALE GENOMIC DNA]</scope>
    <source>
        <strain evidence="2 3">UW25</strain>
    </source>
</reference>
<dbReference type="RefSeq" id="WP_043891922.1">
    <property type="nucleotide sequence ID" value="NZ_NCTK01000001.1"/>
</dbReference>
<keyword evidence="1" id="KW-0472">Membrane</keyword>
<accession>A0AAP8D5H6</accession>
<feature type="transmembrane region" description="Helical" evidence="1">
    <location>
        <begin position="53"/>
        <end position="78"/>
    </location>
</feature>
<protein>
    <recommendedName>
        <fullName evidence="4">Transmembrane protein</fullName>
    </recommendedName>
</protein>
<sequence>MQTNHHSRQPVQTLLCSVLFLIFAGITAIGILARKHAAGGIDCIPDPRATWLVKFGIGGAALFVGVCCLALLLAVCFAQRGQEQQIG</sequence>
<evidence type="ECO:0008006" key="4">
    <source>
        <dbReference type="Google" id="ProtNLM"/>
    </source>
</evidence>
<evidence type="ECO:0000313" key="2">
    <source>
        <dbReference type="EMBL" id="OYQ14828.1"/>
    </source>
</evidence>
<evidence type="ECO:0000256" key="1">
    <source>
        <dbReference type="SAM" id="Phobius"/>
    </source>
</evidence>
<dbReference type="Proteomes" id="UP000216164">
    <property type="component" value="Unassembled WGS sequence"/>
</dbReference>
<organism evidence="2 3">
    <name type="scientific">Ralstonia solanacearum K60</name>
    <dbReference type="NCBI Taxonomy" id="1091042"/>
    <lineage>
        <taxon>Bacteria</taxon>
        <taxon>Pseudomonadati</taxon>
        <taxon>Pseudomonadota</taxon>
        <taxon>Betaproteobacteria</taxon>
        <taxon>Burkholderiales</taxon>
        <taxon>Burkholderiaceae</taxon>
        <taxon>Ralstonia</taxon>
        <taxon>Ralstonia solanacearum species complex</taxon>
    </lineage>
</organism>
<dbReference type="AlphaFoldDB" id="A0AAP8D5H6"/>
<gene>
    <name evidence="2" type="ORF">B7R77_17290</name>
</gene>
<name>A0AAP8D5H6_RALSL</name>
<keyword evidence="1" id="KW-1133">Transmembrane helix</keyword>
<feature type="transmembrane region" description="Helical" evidence="1">
    <location>
        <begin position="12"/>
        <end position="33"/>
    </location>
</feature>
<proteinExistence type="predicted"/>
<keyword evidence="1" id="KW-0812">Transmembrane</keyword>
<comment type="caution">
    <text evidence="2">The sequence shown here is derived from an EMBL/GenBank/DDBJ whole genome shotgun (WGS) entry which is preliminary data.</text>
</comment>
<evidence type="ECO:0000313" key="3">
    <source>
        <dbReference type="Proteomes" id="UP000216164"/>
    </source>
</evidence>